<dbReference type="EMBL" id="PVBT01000006">
    <property type="protein sequence ID" value="PRD51205.1"/>
    <property type="molecule type" value="Genomic_DNA"/>
</dbReference>
<gene>
    <name evidence="1" type="ORF">C5750_20100</name>
</gene>
<comment type="caution">
    <text evidence="1">The sequence shown here is derived from an EMBL/GenBank/DDBJ whole genome shotgun (WGS) entry which is preliminary data.</text>
</comment>
<protein>
    <submittedName>
        <fullName evidence="1">Uncharacterized protein</fullName>
    </submittedName>
</protein>
<dbReference type="Proteomes" id="UP000238563">
    <property type="component" value="Unassembled WGS sequence"/>
</dbReference>
<proteinExistence type="predicted"/>
<reference evidence="1 2" key="1">
    <citation type="submission" date="2018-02" db="EMBL/GenBank/DDBJ databases">
        <title>The draft genome of Phyllobacterium myrsinacearum DSM5892.</title>
        <authorList>
            <person name="Li L."/>
            <person name="Liu L."/>
            <person name="Zhang X."/>
            <person name="Wang T."/>
        </authorList>
    </citation>
    <scope>NUCLEOTIDE SEQUENCE [LARGE SCALE GENOMIC DNA]</scope>
    <source>
        <strain evidence="1 2">DSM 5892</strain>
    </source>
</reference>
<organism evidence="1 2">
    <name type="scientific">Phyllobacterium myrsinacearum</name>
    <dbReference type="NCBI Taxonomy" id="28101"/>
    <lineage>
        <taxon>Bacteria</taxon>
        <taxon>Pseudomonadati</taxon>
        <taxon>Pseudomonadota</taxon>
        <taxon>Alphaproteobacteria</taxon>
        <taxon>Hyphomicrobiales</taxon>
        <taxon>Phyllobacteriaceae</taxon>
        <taxon>Phyllobacterium</taxon>
    </lineage>
</organism>
<dbReference type="AlphaFoldDB" id="A0A2S9JE83"/>
<sequence length="182" mass="20311">MIFTHSAAQEQKKWTVGPYSFSDEMGGFSIRSVTGTGTTEDPIVITEELNDIVPVTLVIRNASVGQPGFAPKGFGLLFHLQIRAVNGSGRPWQEFFFELQSLLGEPSDYSDGLSFCQPCDVTGMIHSNLFAAYDDDFEPYDRMLFHDGKVDPKANVTMDFPIGDFTPKRIFYLVQEPRIPST</sequence>
<evidence type="ECO:0000313" key="1">
    <source>
        <dbReference type="EMBL" id="PRD51205.1"/>
    </source>
</evidence>
<keyword evidence="2" id="KW-1185">Reference proteome</keyword>
<dbReference type="OrthoDB" id="7346262at2"/>
<accession>A0A2S9JE83</accession>
<evidence type="ECO:0000313" key="2">
    <source>
        <dbReference type="Proteomes" id="UP000238563"/>
    </source>
</evidence>
<name>A0A2S9JE83_9HYPH</name>